<evidence type="ECO:0000256" key="2">
    <source>
        <dbReference type="SAM" id="Phobius"/>
    </source>
</evidence>
<dbReference type="InterPro" id="IPR036779">
    <property type="entry name" value="LysM_dom_sf"/>
</dbReference>
<dbReference type="InParanoid" id="C7Q3G0"/>
<dbReference type="Gene3D" id="1.10.10.10">
    <property type="entry name" value="Winged helix-like DNA-binding domain superfamily/Winged helix DNA-binding domain"/>
    <property type="match status" value="1"/>
</dbReference>
<feature type="transmembrane region" description="Helical" evidence="2">
    <location>
        <begin position="56"/>
        <end position="82"/>
    </location>
</feature>
<dbReference type="InterPro" id="IPR051677">
    <property type="entry name" value="AfsR-DnrI-RedD_regulator"/>
</dbReference>
<dbReference type="Pfam" id="PF03704">
    <property type="entry name" value="BTAD"/>
    <property type="match status" value="1"/>
</dbReference>
<keyword evidence="2" id="KW-0812">Transmembrane</keyword>
<feature type="transmembrane region" description="Helical" evidence="2">
    <location>
        <begin position="12"/>
        <end position="36"/>
    </location>
</feature>
<feature type="compositionally biased region" description="Acidic residues" evidence="1">
    <location>
        <begin position="365"/>
        <end position="381"/>
    </location>
</feature>
<dbReference type="InterPro" id="IPR036388">
    <property type="entry name" value="WH-like_DNA-bd_sf"/>
</dbReference>
<keyword evidence="5" id="KW-1185">Reference proteome</keyword>
<feature type="region of interest" description="Disordered" evidence="1">
    <location>
        <begin position="631"/>
        <end position="668"/>
    </location>
</feature>
<evidence type="ECO:0000313" key="5">
    <source>
        <dbReference type="Proteomes" id="UP000000851"/>
    </source>
</evidence>
<proteinExistence type="predicted"/>
<dbReference type="SMART" id="SM00257">
    <property type="entry name" value="LysM"/>
    <property type="match status" value="1"/>
</dbReference>
<sequence precursor="true">MNLIARLSKAAFSLALTAGLSCGVPWLLLTYIGSPVPKQFPGLHEIVPALSARFDIHVFITIIVYLLWACWAVLVVQLLVQVPGTFVDIVRILRRREPVRRGAAWGPGGALARGLIAAFTIALLAPRAADTAAAAAKATGYVLSPTAKIASVAPAVPGARSASGDDYVVRSGDTLWDIAALHLGEPERWHDIYSLNVGRVQPDGGVLSDPQLIQPGWQLRLPENVVAPASAVPAPAVSTTRPSNAGTVLVPEPVETPSLIAAGGSPAASAIPSRAEHPIPAQRIAPRDRAAVRLPGGGVVPVSLASGVAAALALARLRTRARSRIQPVDAPGDSEPLAPLLEPVRAELLRAHHATVCAPGKGLFQDDEDFGDDPFADDEPLPSEPESASVTEDALWSLKSEPGTPLTTPEFAPSLRAVLDGADAPDDVHVAICGNSPIPLASVTTAGLGLTGDGAADAARSLLVSALAAGGPRAIDQAVEVQTTVQALSVLLGPGALTADSDRLTVFDSLTTLLDDAEREQSARAAEVAEYGQANAADVRRFDNVEPFRPRILLVHLEAGERHRLEAIARAGGKVDTHLVLLGPWAAGTSVTIGADRLLTATGPDAELLRDASAFGITMDEAEQILSALGTAAESPATREPFTDTEADGEPPVEASRQDESVVPSAATPDDTVPVVARAHVDQGVLLLKVIGPFTAEIDGRDVTGCFNPSHRTLLLYLALRERPVRRAEIIEALWTDDQADGKNAEKKRRTRFDTRLYQTKKALADAVGHDSEFISSDRASGFITLNRTLILTDLACFDQLVGRASRAADDAEKTAHLEAACALYRGPLDESIRGDWLLEHREDRLRRYRDAAGDLARIVGRTDPDRGLAILNQLLEHDLFNEDLYRRIMRGQARLGRHDAVRRTFNLLETRFEAVELVVDASTRALVRTLTRNV</sequence>
<dbReference type="PROSITE" id="PS51257">
    <property type="entry name" value="PROKAR_LIPOPROTEIN"/>
    <property type="match status" value="1"/>
</dbReference>
<feature type="region of interest" description="Disordered" evidence="1">
    <location>
        <begin position="360"/>
        <end position="392"/>
    </location>
</feature>
<dbReference type="PROSITE" id="PS51782">
    <property type="entry name" value="LYSM"/>
    <property type="match status" value="1"/>
</dbReference>
<dbReference type="eggNOG" id="COG3629">
    <property type="taxonomic scope" value="Bacteria"/>
</dbReference>
<organism evidence="4 5">
    <name type="scientific">Catenulispora acidiphila (strain DSM 44928 / JCM 14897 / NBRC 102108 / NRRL B-24433 / ID139908)</name>
    <dbReference type="NCBI Taxonomy" id="479433"/>
    <lineage>
        <taxon>Bacteria</taxon>
        <taxon>Bacillati</taxon>
        <taxon>Actinomycetota</taxon>
        <taxon>Actinomycetes</taxon>
        <taxon>Catenulisporales</taxon>
        <taxon>Catenulisporaceae</taxon>
        <taxon>Catenulispora</taxon>
    </lineage>
</organism>
<keyword evidence="2" id="KW-0472">Membrane</keyword>
<dbReference type="STRING" id="479433.Caci_6887"/>
<dbReference type="Proteomes" id="UP000000851">
    <property type="component" value="Chromosome"/>
</dbReference>
<dbReference type="AlphaFoldDB" id="C7Q3G0"/>
<evidence type="ECO:0000256" key="1">
    <source>
        <dbReference type="SAM" id="MobiDB-lite"/>
    </source>
</evidence>
<feature type="domain" description="LysM" evidence="3">
    <location>
        <begin position="165"/>
        <end position="221"/>
    </location>
</feature>
<dbReference type="HOGENOM" id="CLU_013188_0_0_11"/>
<evidence type="ECO:0000313" key="4">
    <source>
        <dbReference type="EMBL" id="ACU75725.1"/>
    </source>
</evidence>
<dbReference type="SMART" id="SM01043">
    <property type="entry name" value="BTAD"/>
    <property type="match status" value="1"/>
</dbReference>
<dbReference type="EMBL" id="CP001700">
    <property type="protein sequence ID" value="ACU75725.1"/>
    <property type="molecule type" value="Genomic_DNA"/>
</dbReference>
<dbReference type="Pfam" id="PF01476">
    <property type="entry name" value="LysM"/>
    <property type="match status" value="1"/>
</dbReference>
<dbReference type="Gene3D" id="1.25.40.10">
    <property type="entry name" value="Tetratricopeptide repeat domain"/>
    <property type="match status" value="1"/>
</dbReference>
<gene>
    <name evidence="4" type="ordered locus">Caci_6887</name>
</gene>
<dbReference type="PANTHER" id="PTHR35807">
    <property type="entry name" value="TRANSCRIPTIONAL REGULATOR REDD-RELATED"/>
    <property type="match status" value="1"/>
</dbReference>
<protein>
    <submittedName>
        <fullName evidence="4">Transcriptional regulator, SARP family</fullName>
    </submittedName>
</protein>
<dbReference type="Gene3D" id="3.10.350.10">
    <property type="entry name" value="LysM domain"/>
    <property type="match status" value="1"/>
</dbReference>
<accession>C7Q3G0</accession>
<dbReference type="InterPro" id="IPR011990">
    <property type="entry name" value="TPR-like_helical_dom_sf"/>
</dbReference>
<reference evidence="4 5" key="1">
    <citation type="journal article" date="2009" name="Stand. Genomic Sci.">
        <title>Complete genome sequence of Catenulispora acidiphila type strain (ID 139908).</title>
        <authorList>
            <person name="Copeland A."/>
            <person name="Lapidus A."/>
            <person name="Glavina Del Rio T."/>
            <person name="Nolan M."/>
            <person name="Lucas S."/>
            <person name="Chen F."/>
            <person name="Tice H."/>
            <person name="Cheng J.F."/>
            <person name="Bruce D."/>
            <person name="Goodwin L."/>
            <person name="Pitluck S."/>
            <person name="Mikhailova N."/>
            <person name="Pati A."/>
            <person name="Ivanova N."/>
            <person name="Mavromatis K."/>
            <person name="Chen A."/>
            <person name="Palaniappan K."/>
            <person name="Chain P."/>
            <person name="Land M."/>
            <person name="Hauser L."/>
            <person name="Chang Y.J."/>
            <person name="Jeffries C.D."/>
            <person name="Chertkov O."/>
            <person name="Brettin T."/>
            <person name="Detter J.C."/>
            <person name="Han C."/>
            <person name="Ali Z."/>
            <person name="Tindall B.J."/>
            <person name="Goker M."/>
            <person name="Bristow J."/>
            <person name="Eisen J.A."/>
            <person name="Markowitz V."/>
            <person name="Hugenholtz P."/>
            <person name="Kyrpides N.C."/>
            <person name="Klenk H.P."/>
        </authorList>
    </citation>
    <scope>NUCLEOTIDE SEQUENCE [LARGE SCALE GENOMIC DNA]</scope>
    <source>
        <strain evidence="5">DSM 44928 / JCM 14897 / NBRC 102108 / NRRL B-24433 / ID139908</strain>
    </source>
</reference>
<feature type="transmembrane region" description="Helical" evidence="2">
    <location>
        <begin position="103"/>
        <end position="125"/>
    </location>
</feature>
<dbReference type="InterPro" id="IPR018392">
    <property type="entry name" value="LysM"/>
</dbReference>
<keyword evidence="2" id="KW-1133">Transmembrane helix</keyword>
<dbReference type="InterPro" id="IPR005158">
    <property type="entry name" value="BTAD"/>
</dbReference>
<dbReference type="RefSeq" id="WP_015795453.1">
    <property type="nucleotide sequence ID" value="NC_013131.1"/>
</dbReference>
<evidence type="ECO:0000259" key="3">
    <source>
        <dbReference type="PROSITE" id="PS51782"/>
    </source>
</evidence>
<dbReference type="CDD" id="cd00118">
    <property type="entry name" value="LysM"/>
    <property type="match status" value="1"/>
</dbReference>
<dbReference type="eggNOG" id="COG1652">
    <property type="taxonomic scope" value="Bacteria"/>
</dbReference>
<dbReference type="KEGG" id="cai:Caci_6887"/>
<name>C7Q3G0_CATAD</name>